<dbReference type="GO" id="GO:0016746">
    <property type="term" value="F:acyltransferase activity"/>
    <property type="evidence" value="ECO:0007669"/>
    <property type="project" value="UniProtKB-KW"/>
</dbReference>
<comment type="caution">
    <text evidence="2">The sequence shown here is derived from an EMBL/GenBank/DDBJ whole genome shotgun (WGS) entry which is preliminary data.</text>
</comment>
<dbReference type="Proteomes" id="UP001597285">
    <property type="component" value="Unassembled WGS sequence"/>
</dbReference>
<dbReference type="Gene3D" id="3.40.630.30">
    <property type="match status" value="1"/>
</dbReference>
<dbReference type="Pfam" id="PF13480">
    <property type="entry name" value="Acetyltransf_6"/>
    <property type="match status" value="1"/>
</dbReference>
<keyword evidence="2" id="KW-0012">Acyltransferase</keyword>
<sequence>MDFYSAVDSDTKYESSKQEKDIYFQERYGELYEEHEEGEVQTFEYHSDYGTVKNLFIKRKIPVNLSEKDYYDITTPYGFGGPVTFDVKNLEKLLSGYFNSFSEYCRENNIVSEFIRFHLLENNDVMQYYYGETMLVGMNIARNLKKPLWQDCHKSIKRDFKKSEKNNLEVLFDTEGAYLEEFLTVYYATMNRNDATDYYYFDKAFFEKMNENLKGNYVYAYVLLDGKVISASLNLYGKKYAYGFLGGTLSEYYSLTPAAYLEIQSIKWLQEQGLEYYILGGGYEEDDGIYKFKKKFAKTGIYPFHIGKKIHNKEIYDQLVEAHHLKEQCKETSFFPAYRLSDS</sequence>
<dbReference type="InterPro" id="IPR050644">
    <property type="entry name" value="PG_Glycine_Bridge_Synth"/>
</dbReference>
<dbReference type="PANTHER" id="PTHR36174">
    <property type="entry name" value="LIPID II:GLYCINE GLYCYLTRANSFERASE"/>
    <property type="match status" value="1"/>
</dbReference>
<dbReference type="PANTHER" id="PTHR36174:SF1">
    <property type="entry name" value="LIPID II:GLYCINE GLYCYLTRANSFERASE"/>
    <property type="match status" value="1"/>
</dbReference>
<evidence type="ECO:0000313" key="2">
    <source>
        <dbReference type="EMBL" id="MFD1800516.1"/>
    </source>
</evidence>
<keyword evidence="2" id="KW-0808">Transferase</keyword>
<dbReference type="SUPFAM" id="SSF55729">
    <property type="entry name" value="Acyl-CoA N-acyltransferases (Nat)"/>
    <property type="match status" value="1"/>
</dbReference>
<dbReference type="EMBL" id="JBHUFF010000022">
    <property type="protein sequence ID" value="MFD1800516.1"/>
    <property type="molecule type" value="Genomic_DNA"/>
</dbReference>
<proteinExistence type="predicted"/>
<gene>
    <name evidence="2" type="ORF">ACFSBK_11715</name>
</gene>
<dbReference type="InterPro" id="IPR038740">
    <property type="entry name" value="BioF2-like_GNAT_dom"/>
</dbReference>
<feature type="domain" description="BioF2-like acetyltransferase" evidence="1">
    <location>
        <begin position="152"/>
        <end position="285"/>
    </location>
</feature>
<evidence type="ECO:0000313" key="3">
    <source>
        <dbReference type="Proteomes" id="UP001597285"/>
    </source>
</evidence>
<evidence type="ECO:0000259" key="1">
    <source>
        <dbReference type="Pfam" id="PF13480"/>
    </source>
</evidence>
<protein>
    <submittedName>
        <fullName evidence="2">GNAT family N-acetyltransferase</fullName>
        <ecNumber evidence="2">2.3.1.-</ecNumber>
    </submittedName>
</protein>
<dbReference type="RefSeq" id="WP_058918726.1">
    <property type="nucleotide sequence ID" value="NZ_JBHSQC010000002.1"/>
</dbReference>
<organism evidence="2 3">
    <name type="scientific">Carnobacterium antarcticum</name>
    <dbReference type="NCBI Taxonomy" id="2126436"/>
    <lineage>
        <taxon>Bacteria</taxon>
        <taxon>Bacillati</taxon>
        <taxon>Bacillota</taxon>
        <taxon>Bacilli</taxon>
        <taxon>Lactobacillales</taxon>
        <taxon>Carnobacteriaceae</taxon>
        <taxon>Carnobacterium</taxon>
    </lineage>
</organism>
<reference evidence="3" key="1">
    <citation type="journal article" date="2019" name="Int. J. Syst. Evol. Microbiol.">
        <title>The Global Catalogue of Microorganisms (GCM) 10K type strain sequencing project: providing services to taxonomists for standard genome sequencing and annotation.</title>
        <authorList>
            <consortium name="The Broad Institute Genomics Platform"/>
            <consortium name="The Broad Institute Genome Sequencing Center for Infectious Disease"/>
            <person name="Wu L."/>
            <person name="Ma J."/>
        </authorList>
    </citation>
    <scope>NUCLEOTIDE SEQUENCE [LARGE SCALE GENOMIC DNA]</scope>
    <source>
        <strain evidence="3">KCTC 42143</strain>
    </source>
</reference>
<accession>A0ABW4NRW6</accession>
<name>A0ABW4NRW6_9LACT</name>
<dbReference type="EC" id="2.3.1.-" evidence="2"/>
<keyword evidence="3" id="KW-1185">Reference proteome</keyword>
<dbReference type="InterPro" id="IPR016181">
    <property type="entry name" value="Acyl_CoA_acyltransferase"/>
</dbReference>